<dbReference type="Proteomes" id="UP000652013">
    <property type="component" value="Unassembled WGS sequence"/>
</dbReference>
<evidence type="ECO:0000256" key="2">
    <source>
        <dbReference type="SAM" id="SignalP"/>
    </source>
</evidence>
<feature type="signal peptide" evidence="2">
    <location>
        <begin position="1"/>
        <end position="24"/>
    </location>
</feature>
<dbReference type="EMBL" id="BOOY01000032">
    <property type="protein sequence ID" value="GIJ05360.1"/>
    <property type="molecule type" value="Genomic_DNA"/>
</dbReference>
<organism evidence="3 4">
    <name type="scientific">Spirilliplanes yamanashiensis</name>
    <dbReference type="NCBI Taxonomy" id="42233"/>
    <lineage>
        <taxon>Bacteria</taxon>
        <taxon>Bacillati</taxon>
        <taxon>Actinomycetota</taxon>
        <taxon>Actinomycetes</taxon>
        <taxon>Micromonosporales</taxon>
        <taxon>Micromonosporaceae</taxon>
        <taxon>Spirilliplanes</taxon>
    </lineage>
</organism>
<evidence type="ECO:0000313" key="3">
    <source>
        <dbReference type="EMBL" id="GIJ05360.1"/>
    </source>
</evidence>
<sequence>MRAVRRVGSAASVVVGWSSAVVTAVPSECSSVAGNTAALAPAAASAGTHRFRPAPPPDGGPSNDGPGGPPGAHTIRW</sequence>
<evidence type="ECO:0000313" key="4">
    <source>
        <dbReference type="Proteomes" id="UP000652013"/>
    </source>
</evidence>
<feature type="region of interest" description="Disordered" evidence="1">
    <location>
        <begin position="41"/>
        <end position="77"/>
    </location>
</feature>
<name>A0A8J3YCB4_9ACTN</name>
<accession>A0A8J3YCB4</accession>
<keyword evidence="2" id="KW-0732">Signal</keyword>
<reference evidence="3" key="1">
    <citation type="submission" date="2021-01" db="EMBL/GenBank/DDBJ databases">
        <title>Whole genome shotgun sequence of Spirilliplanes yamanashiensis NBRC 15828.</title>
        <authorList>
            <person name="Komaki H."/>
            <person name="Tamura T."/>
        </authorList>
    </citation>
    <scope>NUCLEOTIDE SEQUENCE</scope>
    <source>
        <strain evidence="3">NBRC 15828</strain>
    </source>
</reference>
<proteinExistence type="predicted"/>
<protein>
    <submittedName>
        <fullName evidence="3">Uncharacterized protein</fullName>
    </submittedName>
</protein>
<keyword evidence="4" id="KW-1185">Reference proteome</keyword>
<dbReference type="AlphaFoldDB" id="A0A8J3YCB4"/>
<evidence type="ECO:0000256" key="1">
    <source>
        <dbReference type="SAM" id="MobiDB-lite"/>
    </source>
</evidence>
<gene>
    <name evidence="3" type="ORF">Sya03_47120</name>
</gene>
<feature type="chain" id="PRO_5039433020" evidence="2">
    <location>
        <begin position="25"/>
        <end position="77"/>
    </location>
</feature>
<comment type="caution">
    <text evidence="3">The sequence shown here is derived from an EMBL/GenBank/DDBJ whole genome shotgun (WGS) entry which is preliminary data.</text>
</comment>